<organism evidence="1 2">
    <name type="scientific">Aliivibrio salmonicida (strain LFI1238)</name>
    <name type="common">Vibrio salmonicida (strain LFI1238)</name>
    <dbReference type="NCBI Taxonomy" id="316275"/>
    <lineage>
        <taxon>Bacteria</taxon>
        <taxon>Pseudomonadati</taxon>
        <taxon>Pseudomonadota</taxon>
        <taxon>Gammaproteobacteria</taxon>
        <taxon>Vibrionales</taxon>
        <taxon>Vibrionaceae</taxon>
        <taxon>Aliivibrio</taxon>
    </lineage>
</organism>
<keyword evidence="1" id="KW-0614">Plasmid</keyword>
<geneLocation type="plasmid" evidence="1 2">
    <name>pVSAL840</name>
</geneLocation>
<proteinExistence type="predicted"/>
<sequence length="118" mass="13274">MNADIYIIYDILVSWDNPKTYSDLTNDYKNKSGEWHSPQSWAAPLGLLNQVLADAGAPALSALVVSQTTNEPGLHFWSSASNVPEKHNNPLKRHLIWQGILKQVFVYPWPSQLPAYNV</sequence>
<dbReference type="RefSeq" id="WP_012548864.1">
    <property type="nucleotide sequence ID" value="NC_011311.1"/>
</dbReference>
<dbReference type="AlphaFoldDB" id="B6ESZ7"/>
<dbReference type="HOGENOM" id="CLU_2091638_0_0_6"/>
<dbReference type="EMBL" id="FM178381">
    <property type="protein sequence ID" value="CAQ81885.1"/>
    <property type="molecule type" value="Genomic_DNA"/>
</dbReference>
<name>B6ESZ7_ALISL</name>
<reference evidence="1 2" key="1">
    <citation type="journal article" date="2008" name="BMC Genomics">
        <title>The genome sequence of the fish pathogen Aliivibrio salmonicida strain LFI1238 shows extensive evidence of gene decay.</title>
        <authorList>
            <person name="Hjerde E."/>
            <person name="Lorentzen M.S."/>
            <person name="Holden M.T."/>
            <person name="Seeger K."/>
            <person name="Paulsen S."/>
            <person name="Bason N."/>
            <person name="Churcher C."/>
            <person name="Harris D."/>
            <person name="Norbertczak H."/>
            <person name="Quail M.A."/>
            <person name="Sanders S."/>
            <person name="Thurston S."/>
            <person name="Parkhill J."/>
            <person name="Willassen N.P."/>
            <person name="Thomson N.R."/>
        </authorList>
    </citation>
    <scope>NUCLEOTIDE SEQUENCE [LARGE SCALE GENOMIC DNA]</scope>
    <source>
        <strain evidence="1 2">LFI1238</strain>
    </source>
</reference>
<dbReference type="KEGG" id="vsa:VSAL_p840_26"/>
<keyword evidence="2" id="KW-1185">Reference proteome</keyword>
<dbReference type="Proteomes" id="UP000001730">
    <property type="component" value="Plasmid pVSAL840"/>
</dbReference>
<evidence type="ECO:0000313" key="1">
    <source>
        <dbReference type="EMBL" id="CAQ81885.1"/>
    </source>
</evidence>
<accession>B6ESZ7</accession>
<evidence type="ECO:0000313" key="2">
    <source>
        <dbReference type="Proteomes" id="UP000001730"/>
    </source>
</evidence>
<gene>
    <name evidence="1" type="ordered locus">VSAL_p840_26</name>
</gene>
<protein>
    <submittedName>
        <fullName evidence="1">Uncharacterized protein</fullName>
    </submittedName>
</protein>